<protein>
    <recommendedName>
        <fullName evidence="2">Chalcone isomerase domain-containing protein</fullName>
    </recommendedName>
</protein>
<dbReference type="AlphaFoldDB" id="A0A1B1AEK6"/>
<organism evidence="3 4">
    <name type="scientific">Candidatus Viadribacter manganicus</name>
    <dbReference type="NCBI Taxonomy" id="1759059"/>
    <lineage>
        <taxon>Bacteria</taxon>
        <taxon>Pseudomonadati</taxon>
        <taxon>Pseudomonadota</taxon>
        <taxon>Alphaproteobacteria</taxon>
        <taxon>Hyphomonadales</taxon>
        <taxon>Hyphomonadaceae</taxon>
        <taxon>Candidatus Viadribacter</taxon>
    </lineage>
</organism>
<keyword evidence="4" id="KW-1185">Reference proteome</keyword>
<gene>
    <name evidence="3" type="ORF">ATE48_03155</name>
</gene>
<evidence type="ECO:0000313" key="3">
    <source>
        <dbReference type="EMBL" id="ANP44990.1"/>
    </source>
</evidence>
<dbReference type="STRING" id="1759059.ATE48_03155"/>
<name>A0A1B1AEK6_9PROT</name>
<accession>A0A1B1AEK6</accession>
<proteinExistence type="predicted"/>
<feature type="chain" id="PRO_5008518662" description="Chalcone isomerase domain-containing protein" evidence="1">
    <location>
        <begin position="19"/>
        <end position="170"/>
    </location>
</feature>
<dbReference type="InterPro" id="IPR016087">
    <property type="entry name" value="Chalcone_isomerase"/>
</dbReference>
<evidence type="ECO:0000256" key="1">
    <source>
        <dbReference type="SAM" id="SignalP"/>
    </source>
</evidence>
<dbReference type="InParanoid" id="A0A1B1AEK6"/>
<sequence length="170" mass="18489">MIAALAAFALLGVSTASASPEVNRALPNAERVGQASYSMLSVRLFNAELFADGGSFSWERPFALSITYDRSAQANMLINRSINEMSSRGAGNARALAPLRTQLERCFTTVSRGDRFTGVSTSSDTAVFYLNGAQRCEVRWPNFRRHFFGIWLAGRDGAAARLSAQLRGEA</sequence>
<dbReference type="Pfam" id="PF16036">
    <property type="entry name" value="Chalcone_3"/>
    <property type="match status" value="1"/>
</dbReference>
<reference evidence="3 4" key="1">
    <citation type="submission" date="2015-11" db="EMBL/GenBank/DDBJ databases">
        <title>Whole-Genome Sequence of Candidatus Oderbacter manganicum from the National Park Lower Oder Valley, Germany.</title>
        <authorList>
            <person name="Braun B."/>
            <person name="Liere K."/>
            <person name="Szewzyk U."/>
        </authorList>
    </citation>
    <scope>NUCLEOTIDE SEQUENCE [LARGE SCALE GENOMIC DNA]</scope>
    <source>
        <strain evidence="3 4">OTSz_A_272</strain>
    </source>
</reference>
<evidence type="ECO:0000259" key="2">
    <source>
        <dbReference type="Pfam" id="PF16036"/>
    </source>
</evidence>
<evidence type="ECO:0000313" key="4">
    <source>
        <dbReference type="Proteomes" id="UP000092498"/>
    </source>
</evidence>
<dbReference type="EMBL" id="CP013244">
    <property type="protein sequence ID" value="ANP44990.1"/>
    <property type="molecule type" value="Genomic_DNA"/>
</dbReference>
<feature type="domain" description="Chalcone isomerase" evidence="2">
    <location>
        <begin position="64"/>
        <end position="155"/>
    </location>
</feature>
<dbReference type="Proteomes" id="UP000092498">
    <property type="component" value="Chromosome"/>
</dbReference>
<feature type="signal peptide" evidence="1">
    <location>
        <begin position="1"/>
        <end position="18"/>
    </location>
</feature>
<dbReference type="KEGG" id="cbot:ATE48_03155"/>
<keyword evidence="1" id="KW-0732">Signal</keyword>